<dbReference type="SUPFAM" id="SSF56935">
    <property type="entry name" value="Porins"/>
    <property type="match status" value="1"/>
</dbReference>
<dbReference type="Pfam" id="PF07715">
    <property type="entry name" value="Plug"/>
    <property type="match status" value="1"/>
</dbReference>
<dbReference type="EMBL" id="JAAQOM010000008">
    <property type="protein sequence ID" value="NIA54893.1"/>
    <property type="molecule type" value="Genomic_DNA"/>
</dbReference>
<evidence type="ECO:0000256" key="4">
    <source>
        <dbReference type="ARBA" id="ARBA00022452"/>
    </source>
</evidence>
<protein>
    <submittedName>
        <fullName evidence="17">TonB-dependent receptor</fullName>
    </submittedName>
</protein>
<accession>A0ABX0PC12</accession>
<name>A0ABX0PC12_9BURK</name>
<proteinExistence type="inferred from homology"/>
<evidence type="ECO:0000256" key="7">
    <source>
        <dbReference type="ARBA" id="ARBA00023077"/>
    </source>
</evidence>
<feature type="domain" description="TonB-dependent receptor plug" evidence="16">
    <location>
        <begin position="58"/>
        <end position="161"/>
    </location>
</feature>
<evidence type="ECO:0000256" key="9">
    <source>
        <dbReference type="ARBA" id="ARBA00023170"/>
    </source>
</evidence>
<evidence type="ECO:0000256" key="5">
    <source>
        <dbReference type="ARBA" id="ARBA00022692"/>
    </source>
</evidence>
<keyword evidence="4 11" id="KW-1134">Transmembrane beta strand</keyword>
<evidence type="ECO:0000256" key="8">
    <source>
        <dbReference type="ARBA" id="ARBA00023136"/>
    </source>
</evidence>
<evidence type="ECO:0000256" key="12">
    <source>
        <dbReference type="PROSITE-ProRule" id="PRU10144"/>
    </source>
</evidence>
<evidence type="ECO:0000256" key="3">
    <source>
        <dbReference type="ARBA" id="ARBA00022448"/>
    </source>
</evidence>
<dbReference type="Gene3D" id="2.40.170.20">
    <property type="entry name" value="TonB-dependent receptor, beta-barrel domain"/>
    <property type="match status" value="1"/>
</dbReference>
<keyword evidence="9 17" id="KW-0675">Receptor</keyword>
<feature type="short sequence motif" description="TonB C-terminal box" evidence="12">
    <location>
        <begin position="646"/>
        <end position="663"/>
    </location>
</feature>
<dbReference type="PANTHER" id="PTHR30069:SF27">
    <property type="entry name" value="BLL4766 PROTEIN"/>
    <property type="match status" value="1"/>
</dbReference>
<evidence type="ECO:0000256" key="10">
    <source>
        <dbReference type="ARBA" id="ARBA00023237"/>
    </source>
</evidence>
<evidence type="ECO:0000256" key="6">
    <source>
        <dbReference type="ARBA" id="ARBA00022729"/>
    </source>
</evidence>
<evidence type="ECO:0000256" key="2">
    <source>
        <dbReference type="ARBA" id="ARBA00009810"/>
    </source>
</evidence>
<evidence type="ECO:0000256" key="1">
    <source>
        <dbReference type="ARBA" id="ARBA00004571"/>
    </source>
</evidence>
<dbReference type="PROSITE" id="PS01156">
    <property type="entry name" value="TONB_DEPENDENT_REC_2"/>
    <property type="match status" value="1"/>
</dbReference>
<comment type="subcellular location">
    <subcellularLocation>
        <location evidence="1 11">Cell outer membrane</location>
        <topology evidence="1 11">Multi-pass membrane protein</topology>
    </subcellularLocation>
</comment>
<evidence type="ECO:0000313" key="17">
    <source>
        <dbReference type="EMBL" id="NIA54893.1"/>
    </source>
</evidence>
<keyword evidence="6 14" id="KW-0732">Signal</keyword>
<dbReference type="PROSITE" id="PS52016">
    <property type="entry name" value="TONB_DEPENDENT_REC_3"/>
    <property type="match status" value="1"/>
</dbReference>
<feature type="chain" id="PRO_5045539112" evidence="14">
    <location>
        <begin position="34"/>
        <end position="663"/>
    </location>
</feature>
<dbReference type="InterPro" id="IPR036942">
    <property type="entry name" value="Beta-barrel_TonB_sf"/>
</dbReference>
<dbReference type="PANTHER" id="PTHR30069">
    <property type="entry name" value="TONB-DEPENDENT OUTER MEMBRANE RECEPTOR"/>
    <property type="match status" value="1"/>
</dbReference>
<comment type="caution">
    <text evidence="17">The sequence shown here is derived from an EMBL/GenBank/DDBJ whole genome shotgun (WGS) entry which is preliminary data.</text>
</comment>
<organism evidence="17 18">
    <name type="scientific">Telluria antibiotica</name>
    <dbReference type="NCBI Taxonomy" id="2717319"/>
    <lineage>
        <taxon>Bacteria</taxon>
        <taxon>Pseudomonadati</taxon>
        <taxon>Pseudomonadota</taxon>
        <taxon>Betaproteobacteria</taxon>
        <taxon>Burkholderiales</taxon>
        <taxon>Oxalobacteraceae</taxon>
        <taxon>Telluria group</taxon>
        <taxon>Telluria</taxon>
    </lineage>
</organism>
<dbReference type="InterPro" id="IPR039426">
    <property type="entry name" value="TonB-dep_rcpt-like"/>
</dbReference>
<dbReference type="InterPro" id="IPR037066">
    <property type="entry name" value="Plug_dom_sf"/>
</dbReference>
<keyword evidence="3 11" id="KW-0813">Transport</keyword>
<dbReference type="CDD" id="cd01347">
    <property type="entry name" value="ligand_gated_channel"/>
    <property type="match status" value="1"/>
</dbReference>
<dbReference type="InterPro" id="IPR012910">
    <property type="entry name" value="Plug_dom"/>
</dbReference>
<evidence type="ECO:0000256" key="11">
    <source>
        <dbReference type="PROSITE-ProRule" id="PRU01360"/>
    </source>
</evidence>
<feature type="signal peptide" evidence="14">
    <location>
        <begin position="1"/>
        <end position="33"/>
    </location>
</feature>
<dbReference type="Proteomes" id="UP000716322">
    <property type="component" value="Unassembled WGS sequence"/>
</dbReference>
<keyword evidence="8 11" id="KW-0472">Membrane</keyword>
<gene>
    <name evidence="17" type="ORF">HAV22_14745</name>
</gene>
<keyword evidence="5 11" id="KW-0812">Transmembrane</keyword>
<keyword evidence="10 11" id="KW-0998">Cell outer membrane</keyword>
<dbReference type="Gene3D" id="2.170.130.10">
    <property type="entry name" value="TonB-dependent receptor, plug domain"/>
    <property type="match status" value="1"/>
</dbReference>
<keyword evidence="7 13" id="KW-0798">TonB box</keyword>
<evidence type="ECO:0000313" key="18">
    <source>
        <dbReference type="Proteomes" id="UP000716322"/>
    </source>
</evidence>
<evidence type="ECO:0000256" key="13">
    <source>
        <dbReference type="RuleBase" id="RU003357"/>
    </source>
</evidence>
<keyword evidence="18" id="KW-1185">Reference proteome</keyword>
<reference evidence="17 18" key="1">
    <citation type="submission" date="2020-03" db="EMBL/GenBank/DDBJ databases">
        <title>Genome sequence of strain Massilia sp. TW-1.</title>
        <authorList>
            <person name="Chaudhary D.K."/>
        </authorList>
    </citation>
    <scope>NUCLEOTIDE SEQUENCE [LARGE SCALE GENOMIC DNA]</scope>
    <source>
        <strain evidence="17 18">TW-1</strain>
    </source>
</reference>
<dbReference type="Pfam" id="PF00593">
    <property type="entry name" value="TonB_dep_Rec_b-barrel"/>
    <property type="match status" value="1"/>
</dbReference>
<dbReference type="InterPro" id="IPR010917">
    <property type="entry name" value="TonB_rcpt_CS"/>
</dbReference>
<dbReference type="RefSeq" id="WP_166859837.1">
    <property type="nucleotide sequence ID" value="NZ_JAAQOM010000008.1"/>
</dbReference>
<comment type="similarity">
    <text evidence="2 11 13">Belongs to the TonB-dependent receptor family.</text>
</comment>
<evidence type="ECO:0000259" key="15">
    <source>
        <dbReference type="Pfam" id="PF00593"/>
    </source>
</evidence>
<evidence type="ECO:0000259" key="16">
    <source>
        <dbReference type="Pfam" id="PF07715"/>
    </source>
</evidence>
<evidence type="ECO:0000256" key="14">
    <source>
        <dbReference type="SAM" id="SignalP"/>
    </source>
</evidence>
<feature type="domain" description="TonB-dependent receptor-like beta-barrel" evidence="15">
    <location>
        <begin position="214"/>
        <end position="631"/>
    </location>
</feature>
<sequence length="663" mass="71517">MNLAASTRGAPAMKPLALACAIVLSLSTGAACAQDDIPSTVVVTGARFPSVESLRPIGATVITQDDIRRAGVNDVNSAIRKVGGVFGRQSLDSSPDFALDLRGFGANSAQNMVIMVDGVRLNENELSNTVLSTIPIDTVERIEITRGGGSVLYGEGATGGVITITTRRAQAGGPHGSVFAEAGSFREHDVRASLAQTAGPVSADIAVARQGSNNYRHNSDFDQTTASLNLQTRFTGGRAGIHVESARQESRFPGSLNLAEFDADPRQTHTPKDFGSLDTDRASVFAEYRLGPVDLALDASHRERNVRSNYLSTSFTSVGAYDSRQNQFSPRARWLSDVGGMVNELVGGIDVTRWKRKTTSSYSSADASQTGRAVYVRDELRFDPAHEGRVAVGARHETFDKDYVDALAFAAPEDRSQSLNAWEAQASYRVHPQVDVYAKAGQSYRVANADENSYRYPVTDILKAQTSHDLEVGTTLRHIPGDDSGTLTARVFRHRLNNEIFYDPTLNGGWGANTNLDPTERKGFELDAEAVIAAGWRASAHAQHVIAHFTAGSNAGRELVLVPKNVVTARLAWVPGNGQSADVGAQWVDSQRYGNDFANGCAARIPSYTTFDARYAVKVGQWEVAATGLNLADRHYFSNAFACQAGIYPSDGRQLKLSARYDF</sequence>
<dbReference type="InterPro" id="IPR000531">
    <property type="entry name" value="Beta-barrel_TonB"/>
</dbReference>